<dbReference type="PANTHER" id="PTHR35797">
    <property type="entry name" value="PROTEASE-RELATED"/>
    <property type="match status" value="1"/>
</dbReference>
<sequence length="261" mass="29833">MGIIEKREIILFSIIVMGLSSLICFISYKFDNSNLAIFTVFTPSLLALLFTAFTKGRKGIHDLFIKQTIKRTSIKWLLLSLLGIPLIASFAVLTNLNFDVSAFSLRTTQLVPQVIIIILIALGEEYGWRGFLLPKLMNKFNLLYSSIILGLIWACWHFPAYLIGSGVPLQMNFMVFLLWVLLATLFISWIYYYTRSVLTSILVHIGANAAFNYLFILPEFTGSMNTFWLLILYMSVVVLAVYYVKRKNLIKDKNIISKNRA</sequence>
<name>A0ABU9L4V0_9FLAO</name>
<feature type="transmembrane region" description="Helical" evidence="1">
    <location>
        <begin position="227"/>
        <end position="244"/>
    </location>
</feature>
<gene>
    <name evidence="3" type="ORF">AABB81_12180</name>
</gene>
<feature type="domain" description="CAAX prenyl protease 2/Lysostaphin resistance protein A-like" evidence="2">
    <location>
        <begin position="110"/>
        <end position="209"/>
    </location>
</feature>
<dbReference type="InterPro" id="IPR003675">
    <property type="entry name" value="Rce1/LyrA-like_dom"/>
</dbReference>
<evidence type="ECO:0000256" key="1">
    <source>
        <dbReference type="SAM" id="Phobius"/>
    </source>
</evidence>
<dbReference type="Proteomes" id="UP001474120">
    <property type="component" value="Unassembled WGS sequence"/>
</dbReference>
<keyword evidence="4" id="KW-1185">Reference proteome</keyword>
<keyword evidence="1" id="KW-0812">Transmembrane</keyword>
<dbReference type="PANTHER" id="PTHR35797:SF1">
    <property type="entry name" value="PROTEASE"/>
    <property type="match status" value="1"/>
</dbReference>
<dbReference type="EMBL" id="JBCDNA010000003">
    <property type="protein sequence ID" value="MEL4456657.1"/>
    <property type="molecule type" value="Genomic_DNA"/>
</dbReference>
<feature type="transmembrane region" description="Helical" evidence="1">
    <location>
        <begin position="140"/>
        <end position="159"/>
    </location>
</feature>
<keyword evidence="1" id="KW-0472">Membrane</keyword>
<evidence type="ECO:0000313" key="3">
    <source>
        <dbReference type="EMBL" id="MEL4456657.1"/>
    </source>
</evidence>
<proteinExistence type="predicted"/>
<dbReference type="InterPro" id="IPR042150">
    <property type="entry name" value="MmRce1-like"/>
</dbReference>
<comment type="caution">
    <text evidence="3">The sequence shown here is derived from an EMBL/GenBank/DDBJ whole genome shotgun (WGS) entry which is preliminary data.</text>
</comment>
<evidence type="ECO:0000259" key="2">
    <source>
        <dbReference type="Pfam" id="PF02517"/>
    </source>
</evidence>
<dbReference type="Pfam" id="PF02517">
    <property type="entry name" value="Rce1-like"/>
    <property type="match status" value="1"/>
</dbReference>
<feature type="transmembrane region" description="Helical" evidence="1">
    <location>
        <begin position="171"/>
        <end position="192"/>
    </location>
</feature>
<protein>
    <submittedName>
        <fullName evidence="3">Type II CAAX endopeptidase family protein</fullName>
    </submittedName>
</protein>
<feature type="transmembrane region" description="Helical" evidence="1">
    <location>
        <begin position="197"/>
        <end position="215"/>
    </location>
</feature>
<dbReference type="RefSeq" id="WP_342160824.1">
    <property type="nucleotide sequence ID" value="NZ_JBCDNA010000003.1"/>
</dbReference>
<evidence type="ECO:0000313" key="4">
    <source>
        <dbReference type="Proteomes" id="UP001474120"/>
    </source>
</evidence>
<feature type="transmembrane region" description="Helical" evidence="1">
    <location>
        <begin position="9"/>
        <end position="28"/>
    </location>
</feature>
<organism evidence="3 4">
    <name type="scientific">Lutimonas vermicola</name>
    <dbReference type="NCBI Taxonomy" id="414288"/>
    <lineage>
        <taxon>Bacteria</taxon>
        <taxon>Pseudomonadati</taxon>
        <taxon>Bacteroidota</taxon>
        <taxon>Flavobacteriia</taxon>
        <taxon>Flavobacteriales</taxon>
        <taxon>Flavobacteriaceae</taxon>
        <taxon>Lutimonas</taxon>
    </lineage>
</organism>
<keyword evidence="1" id="KW-1133">Transmembrane helix</keyword>
<feature type="transmembrane region" description="Helical" evidence="1">
    <location>
        <begin position="74"/>
        <end position="98"/>
    </location>
</feature>
<accession>A0ABU9L4V0</accession>
<reference evidence="3 4" key="1">
    <citation type="submission" date="2024-04" db="EMBL/GenBank/DDBJ databases">
        <title>whole genome sequencing of Lutimonas vermicola strain IMCC1616.</title>
        <authorList>
            <person name="Bae S.S."/>
        </authorList>
    </citation>
    <scope>NUCLEOTIDE SEQUENCE [LARGE SCALE GENOMIC DNA]</scope>
    <source>
        <strain evidence="3 4">IMCC1616</strain>
    </source>
</reference>
<feature type="transmembrane region" description="Helical" evidence="1">
    <location>
        <begin position="110"/>
        <end position="128"/>
    </location>
</feature>
<feature type="transmembrane region" description="Helical" evidence="1">
    <location>
        <begin position="34"/>
        <end position="53"/>
    </location>
</feature>